<gene>
    <name evidence="1" type="ORF">QLT01_13100</name>
</gene>
<dbReference type="EMBL" id="JASCSA010000010">
    <property type="protein sequence ID" value="MDI5885291.1"/>
    <property type="molecule type" value="Genomic_DNA"/>
</dbReference>
<dbReference type="Pfam" id="PF18728">
    <property type="entry name" value="HEPN_AbiV"/>
    <property type="match status" value="1"/>
</dbReference>
<proteinExistence type="predicted"/>
<reference evidence="1 2" key="1">
    <citation type="submission" date="2023-04" db="EMBL/GenBank/DDBJ databases">
        <authorList>
            <person name="Otstavnykh N."/>
            <person name="Seitkalieva A."/>
            <person name="Bystritskaya E."/>
        </authorList>
    </citation>
    <scope>NUCLEOTIDE SEQUENCE [LARGE SCALE GENOMIC DNA]</scope>
    <source>
        <strain evidence="1 2">NRIC 0815</strain>
    </source>
</reference>
<dbReference type="NCBIfam" id="TIGR04498">
    <property type="entry name" value="AbiV_defense"/>
    <property type="match status" value="1"/>
</dbReference>
<sequence length="221" mass="25439">MGKKLQQYKNNLNNLQIANGMNAASENALRLIEDANILFDQQRYPSALSLSILSIEESGKVSILREMAIARNGKELKTAWQAYRSHTKKNVAWIFLDLIKNGANKLEDFRDMFKPNSEHPYVLDNLKQIGFYTDCLGQSNWSIPTNIIDRDITRSILNVAECLTTETNHTEREVELWASYLGPVKYESLQHQKAALHDWFIAMKKEGLIKEEKVSFDDFLK</sequence>
<evidence type="ECO:0000313" key="2">
    <source>
        <dbReference type="Proteomes" id="UP001229025"/>
    </source>
</evidence>
<dbReference type="InterPro" id="IPR030987">
    <property type="entry name" value="AbiV"/>
</dbReference>
<dbReference type="Proteomes" id="UP001229025">
    <property type="component" value="Unassembled WGS sequence"/>
</dbReference>
<accession>A0ABT6USA7</accession>
<name>A0ABT6USA7_9GAMM</name>
<reference evidence="2" key="2">
    <citation type="submission" date="2023-07" db="EMBL/GenBank/DDBJ databases">
        <title>Genome-based characterization of strain KMM 296 and proposal for reclassification of Cobetia litoralis and Cobetia pacifica, and emended description of the species Cobetia amphilecti and Cobetia marina.</title>
        <authorList>
            <person name="Balabanova L."/>
            <person name="Nedashkovskaya O."/>
        </authorList>
    </citation>
    <scope>NUCLEOTIDE SEQUENCE [LARGE SCALE GENOMIC DNA]</scope>
    <source>
        <strain evidence="2">NRIC 0815</strain>
    </source>
</reference>
<comment type="caution">
    <text evidence="1">The sequence shown here is derived from an EMBL/GenBank/DDBJ whole genome shotgun (WGS) entry which is preliminary data.</text>
</comment>
<protein>
    <submittedName>
        <fullName evidence="1">AbiV family abortive infection protein</fullName>
    </submittedName>
</protein>
<evidence type="ECO:0000313" key="1">
    <source>
        <dbReference type="EMBL" id="MDI5885291.1"/>
    </source>
</evidence>
<organism evidence="1 2">
    <name type="scientific">Cobetia amphilecti</name>
    <dbReference type="NCBI Taxonomy" id="1055104"/>
    <lineage>
        <taxon>Bacteria</taxon>
        <taxon>Pseudomonadati</taxon>
        <taxon>Pseudomonadota</taxon>
        <taxon>Gammaproteobacteria</taxon>
        <taxon>Oceanospirillales</taxon>
        <taxon>Halomonadaceae</taxon>
        <taxon>Cobetia</taxon>
    </lineage>
</organism>
<keyword evidence="2" id="KW-1185">Reference proteome</keyword>
<dbReference type="RefSeq" id="WP_284727162.1">
    <property type="nucleotide sequence ID" value="NZ_JASCSA010000010.1"/>
</dbReference>